<evidence type="ECO:0000256" key="8">
    <source>
        <dbReference type="ARBA" id="ARBA00022982"/>
    </source>
</evidence>
<reference evidence="17 18" key="1">
    <citation type="submission" date="2020-08" db="EMBL/GenBank/DDBJ databases">
        <title>Genome sequencing of Purple Non-Sulfur Bacteria from various extreme environments.</title>
        <authorList>
            <person name="Mayer M."/>
        </authorList>
    </citation>
    <scope>NUCLEOTIDE SEQUENCE [LARGE SCALE GENOMIC DNA]</scope>
    <source>
        <strain evidence="17 18">JA135</strain>
    </source>
</reference>
<dbReference type="GO" id="GO:0046872">
    <property type="term" value="F:metal ion binding"/>
    <property type="evidence" value="ECO:0007669"/>
    <property type="project" value="UniProtKB-UniRule"/>
</dbReference>
<evidence type="ECO:0000256" key="10">
    <source>
        <dbReference type="ARBA" id="ARBA00023004"/>
    </source>
</evidence>
<comment type="catalytic activity">
    <reaction evidence="13 14">
        <text>indole-3-pyruvate + 2 oxidized [2Fe-2S]-[ferredoxin] + CoA = (indol-3-yl)acetyl-CoA + 2 reduced [2Fe-2S]-[ferredoxin] + CO2 + H(+)</text>
        <dbReference type="Rhea" id="RHEA:12645"/>
        <dbReference type="Rhea" id="RHEA-COMP:10000"/>
        <dbReference type="Rhea" id="RHEA-COMP:10001"/>
        <dbReference type="ChEBI" id="CHEBI:15378"/>
        <dbReference type="ChEBI" id="CHEBI:16526"/>
        <dbReference type="ChEBI" id="CHEBI:17640"/>
        <dbReference type="ChEBI" id="CHEBI:33737"/>
        <dbReference type="ChEBI" id="CHEBI:33738"/>
        <dbReference type="ChEBI" id="CHEBI:57271"/>
        <dbReference type="ChEBI" id="CHEBI:57287"/>
        <dbReference type="EC" id="1.2.7.8"/>
    </reaction>
</comment>
<feature type="binding site" evidence="15">
    <location>
        <position position="599"/>
    </location>
    <ligand>
        <name>[4Fe-4S] cluster</name>
        <dbReference type="ChEBI" id="CHEBI:49883"/>
        <label>2</label>
    </ligand>
</feature>
<dbReference type="Gene3D" id="3.30.70.20">
    <property type="match status" value="1"/>
</dbReference>
<feature type="binding site" evidence="15">
    <location>
        <position position="603"/>
    </location>
    <ligand>
        <name>[4Fe-4S] cluster</name>
        <dbReference type="ChEBI" id="CHEBI:49883"/>
        <label>1</label>
    </ligand>
</feature>
<keyword evidence="8 14" id="KW-0249">Electron transport</keyword>
<evidence type="ECO:0000256" key="5">
    <source>
        <dbReference type="ARBA" id="ARBA00022448"/>
    </source>
</evidence>
<dbReference type="Proteomes" id="UP000555728">
    <property type="component" value="Unassembled WGS sequence"/>
</dbReference>
<evidence type="ECO:0000256" key="12">
    <source>
        <dbReference type="ARBA" id="ARBA00030514"/>
    </source>
</evidence>
<keyword evidence="5 14" id="KW-0813">Transport</keyword>
<dbReference type="RefSeq" id="WP_184435529.1">
    <property type="nucleotide sequence ID" value="NZ_JACIGI010000018.1"/>
</dbReference>
<name>A0A7W6S0F8_9PROT</name>
<comment type="subunit">
    <text evidence="2">Heterodimer of the IorA and IorB subunits.</text>
</comment>
<dbReference type="PANTHER" id="PTHR43710:SF5">
    <property type="entry name" value="INDOLEPYRUVATE FERREDOXIN OXIDOREDUCTASE ALPHA SUBUNIT"/>
    <property type="match status" value="1"/>
</dbReference>
<dbReference type="SUPFAM" id="SSF52518">
    <property type="entry name" value="Thiamin diphosphate-binding fold (THDP-binding)"/>
    <property type="match status" value="2"/>
</dbReference>
<dbReference type="Gene3D" id="3.40.50.970">
    <property type="match status" value="2"/>
</dbReference>
<feature type="domain" description="4Fe-4S ferredoxin-type" evidence="16">
    <location>
        <begin position="542"/>
        <end position="570"/>
    </location>
</feature>
<comment type="cofactor">
    <cofactor evidence="14 15">
        <name>[4Fe-4S] cluster</name>
        <dbReference type="ChEBI" id="CHEBI:49883"/>
    </cofactor>
    <text evidence="14 15">Binds 2 [4Fe-4S] clusters. In this family the first cluster has a non-standard and varying [4Fe-4S] binding motif CX(2)CX(2)CX(4-5)CP.</text>
</comment>
<comment type="function">
    <text evidence="1 14">Catalyzes the ferredoxin-dependent oxidative decarboxylation of arylpyruvates.</text>
</comment>
<dbReference type="InterPro" id="IPR029061">
    <property type="entry name" value="THDP-binding"/>
</dbReference>
<dbReference type="AlphaFoldDB" id="A0A7W6S0F8"/>
<evidence type="ECO:0000256" key="13">
    <source>
        <dbReference type="ARBA" id="ARBA00048332"/>
    </source>
</evidence>
<dbReference type="SUPFAM" id="SSF52922">
    <property type="entry name" value="TK C-terminal domain-like"/>
    <property type="match status" value="1"/>
</dbReference>
<evidence type="ECO:0000256" key="1">
    <source>
        <dbReference type="ARBA" id="ARBA00002995"/>
    </source>
</evidence>
<dbReference type="SUPFAM" id="SSF54862">
    <property type="entry name" value="4Fe-4S ferredoxins"/>
    <property type="match status" value="1"/>
</dbReference>
<evidence type="ECO:0000256" key="2">
    <source>
        <dbReference type="ARBA" id="ARBA00011238"/>
    </source>
</evidence>
<feature type="binding site" evidence="15">
    <location>
        <position position="554"/>
    </location>
    <ligand>
        <name>[4Fe-4S] cluster</name>
        <dbReference type="ChEBI" id="CHEBI:49883"/>
        <label>1</label>
    </ligand>
</feature>
<evidence type="ECO:0000259" key="16">
    <source>
        <dbReference type="PROSITE" id="PS51379"/>
    </source>
</evidence>
<evidence type="ECO:0000256" key="6">
    <source>
        <dbReference type="ARBA" id="ARBA00022485"/>
    </source>
</evidence>
<evidence type="ECO:0000313" key="18">
    <source>
        <dbReference type="Proteomes" id="UP000555728"/>
    </source>
</evidence>
<dbReference type="PROSITE" id="PS51379">
    <property type="entry name" value="4FE4S_FER_2"/>
    <property type="match status" value="2"/>
</dbReference>
<proteinExistence type="predicted"/>
<dbReference type="CDD" id="cd02008">
    <property type="entry name" value="TPP_IOR_alpha"/>
    <property type="match status" value="1"/>
</dbReference>
<evidence type="ECO:0000313" key="17">
    <source>
        <dbReference type="EMBL" id="MBB4286568.1"/>
    </source>
</evidence>
<keyword evidence="6 14" id="KW-0004">4Fe-4S</keyword>
<gene>
    <name evidence="17" type="ORF">GGD88_002302</name>
</gene>
<dbReference type="InterPro" id="IPR011766">
    <property type="entry name" value="TPP_enzyme_TPP-bd"/>
</dbReference>
<feature type="binding site" evidence="15">
    <location>
        <position position="557"/>
    </location>
    <ligand>
        <name>[4Fe-4S] cluster</name>
        <dbReference type="ChEBI" id="CHEBI:49883"/>
        <label>1</label>
    </ligand>
</feature>
<accession>A0A7W6S0F8</accession>
<dbReference type="GO" id="GO:0044281">
    <property type="term" value="P:small molecule metabolic process"/>
    <property type="evidence" value="ECO:0007669"/>
    <property type="project" value="UniProtKB-ARBA"/>
</dbReference>
<dbReference type="FunFam" id="3.40.50.970:FF:000039">
    <property type="entry name" value="Indolepyruvate oxidoreductase subunit IorA"/>
    <property type="match status" value="1"/>
</dbReference>
<organism evidence="17 18">
    <name type="scientific">Roseospira goensis</name>
    <dbReference type="NCBI Taxonomy" id="391922"/>
    <lineage>
        <taxon>Bacteria</taxon>
        <taxon>Pseudomonadati</taxon>
        <taxon>Pseudomonadota</taxon>
        <taxon>Alphaproteobacteria</taxon>
        <taxon>Rhodospirillales</taxon>
        <taxon>Rhodospirillaceae</taxon>
        <taxon>Roseospira</taxon>
    </lineage>
</organism>
<feature type="binding site" evidence="15">
    <location>
        <position position="562"/>
    </location>
    <ligand>
        <name>[4Fe-4S] cluster</name>
        <dbReference type="ChEBI" id="CHEBI:49883"/>
        <label>2</label>
    </ligand>
</feature>
<evidence type="ECO:0000256" key="3">
    <source>
        <dbReference type="ARBA" id="ARBA00012812"/>
    </source>
</evidence>
<comment type="caution">
    <text evidence="17">The sequence shown here is derived from an EMBL/GenBank/DDBJ whole genome shotgun (WGS) entry which is preliminary data.</text>
</comment>
<dbReference type="GO" id="GO:0051539">
    <property type="term" value="F:4 iron, 4 sulfur cluster binding"/>
    <property type="evidence" value="ECO:0007669"/>
    <property type="project" value="UniProtKB-UniRule"/>
</dbReference>
<protein>
    <recommendedName>
        <fullName evidence="4 14">Indolepyruvate oxidoreductase subunit IorA</fullName>
        <shortName evidence="14">IOR</shortName>
        <ecNumber evidence="3 14">1.2.7.8</ecNumber>
    </recommendedName>
    <alternativeName>
        <fullName evidence="12 14">Indolepyruvate ferredoxin oxidoreductase subunit alpha</fullName>
    </alternativeName>
</protein>
<keyword evidence="7 14" id="KW-0479">Metal-binding</keyword>
<dbReference type="InterPro" id="IPR009014">
    <property type="entry name" value="Transketo_C/PFOR_II"/>
</dbReference>
<evidence type="ECO:0000256" key="4">
    <source>
        <dbReference type="ARBA" id="ARBA00017710"/>
    </source>
</evidence>
<evidence type="ECO:0000256" key="14">
    <source>
        <dbReference type="PIRNR" id="PIRNR006439"/>
    </source>
</evidence>
<dbReference type="InterPro" id="IPR017721">
    <property type="entry name" value="IorA"/>
</dbReference>
<keyword evidence="9 14" id="KW-0560">Oxidoreductase</keyword>
<evidence type="ECO:0000256" key="11">
    <source>
        <dbReference type="ARBA" id="ARBA00023014"/>
    </source>
</evidence>
<dbReference type="GO" id="GO:0043805">
    <property type="term" value="F:indolepyruvate ferredoxin oxidoreductase activity"/>
    <property type="evidence" value="ECO:0007669"/>
    <property type="project" value="UniProtKB-UniRule"/>
</dbReference>
<dbReference type="CDD" id="cd07034">
    <property type="entry name" value="TPP_PYR_PFOR_IOR-alpha_like"/>
    <property type="match status" value="1"/>
</dbReference>
<feature type="binding site" evidence="15">
    <location>
        <position position="551"/>
    </location>
    <ligand>
        <name>[4Fe-4S] cluster</name>
        <dbReference type="ChEBI" id="CHEBI:49883"/>
        <label>1</label>
    </ligand>
</feature>
<dbReference type="PIRSF" id="PIRSF006439">
    <property type="entry name" value="Indolepyruvate_ferr_oxidored"/>
    <property type="match status" value="1"/>
</dbReference>
<dbReference type="Pfam" id="PF02775">
    <property type="entry name" value="TPP_enzyme_C"/>
    <property type="match status" value="1"/>
</dbReference>
<sequence>MNALTEIAAGGRVLLSGNEAVARAVWEAGAALATAYPGTPSTEILETLARYPDVDAQWSVNEKVSLEVAIGASLAGARAFCAMKHVGMNVAADALMSQALAGCHGGLVLAVADDVGLSSSQNEQDSRYWGRFAHLPMLEPADAQEAHAFTLAAFALSEEVGCPVILRLTTRVCHVKTVVAVGERLAPPPRGFIRDPRRWVMLPVNAKAMLPKQDARDATLRALAEDSPLTTELEGSDRSLGLVASGPAALSAREALPEAPILKLGQTWPVPVDRIRAFGETVDRLLVVEETEPLVEETLKAAGVAVLGKDVLPRHGELSVRVLRDSVARLRGAVVADAAPAGPDPDVFPRPPTMCPGCPHLSPFYCLSKLRRGVLIAGDIGCYTLGAGHPWQAMDTCTCMGASVTMAQGLAMAKGGEDARKAVVAVIGDSTFLHMGMQGLLNLVYNRANVTVMILDNRTVAMTGGQEHPGTGFDIHGQEAPRVDFVALVQAMGVKPERVHAVDPYELPALFRLIRQETQVPEVSVIITNQPCVLTDRHTPRPALTVVEDECTGCGSCINTGCPAIQVTRRETTTTKSGHSKELAFVRIDSAFCTGCNACVETCAPNAIVPLNPAAHPRLEKV</sequence>
<dbReference type="InterPro" id="IPR045025">
    <property type="entry name" value="HACL1-like"/>
</dbReference>
<feature type="binding site" evidence="15">
    <location>
        <position position="593"/>
    </location>
    <ligand>
        <name>[4Fe-4S] cluster</name>
        <dbReference type="ChEBI" id="CHEBI:49883"/>
        <label>2</label>
    </ligand>
</feature>
<dbReference type="GO" id="GO:0030976">
    <property type="term" value="F:thiamine pyrophosphate binding"/>
    <property type="evidence" value="ECO:0007669"/>
    <property type="project" value="InterPro"/>
</dbReference>
<keyword evidence="10 14" id="KW-0408">Iron</keyword>
<dbReference type="InterPro" id="IPR017896">
    <property type="entry name" value="4Fe4S_Fe-S-bd"/>
</dbReference>
<keyword evidence="11 14" id="KW-0411">Iron-sulfur</keyword>
<dbReference type="EMBL" id="JACIGI010000018">
    <property type="protein sequence ID" value="MBB4286568.1"/>
    <property type="molecule type" value="Genomic_DNA"/>
</dbReference>
<dbReference type="Pfam" id="PF13237">
    <property type="entry name" value="Fer4_10"/>
    <property type="match status" value="1"/>
</dbReference>
<dbReference type="InterPro" id="IPR002880">
    <property type="entry name" value="Pyrv_Fd/Flavodoxin_OxRdtase_N"/>
</dbReference>
<keyword evidence="18" id="KW-1185">Reference proteome</keyword>
<feature type="domain" description="4Fe-4S ferredoxin-type" evidence="16">
    <location>
        <begin position="584"/>
        <end position="614"/>
    </location>
</feature>
<feature type="binding site" evidence="15">
    <location>
        <position position="596"/>
    </location>
    <ligand>
        <name>[4Fe-4S] cluster</name>
        <dbReference type="ChEBI" id="CHEBI:49883"/>
        <label>2</label>
    </ligand>
</feature>
<evidence type="ECO:0000256" key="15">
    <source>
        <dbReference type="PIRSR" id="PIRSR006439-50"/>
    </source>
</evidence>
<dbReference type="Pfam" id="PF01855">
    <property type="entry name" value="POR_N"/>
    <property type="match status" value="1"/>
</dbReference>
<evidence type="ECO:0000256" key="9">
    <source>
        <dbReference type="ARBA" id="ARBA00023002"/>
    </source>
</evidence>
<evidence type="ECO:0000256" key="7">
    <source>
        <dbReference type="ARBA" id="ARBA00022723"/>
    </source>
</evidence>
<dbReference type="EC" id="1.2.7.8" evidence="3 14"/>
<keyword evidence="17" id="KW-0670">Pyruvate</keyword>
<dbReference type="PANTHER" id="PTHR43710">
    <property type="entry name" value="2-HYDROXYACYL-COA LYASE"/>
    <property type="match status" value="1"/>
</dbReference>